<evidence type="ECO:0000313" key="2">
    <source>
        <dbReference type="EMBL" id="CAI9289005.1"/>
    </source>
</evidence>
<evidence type="ECO:0000256" key="1">
    <source>
        <dbReference type="SAM" id="MobiDB-lite"/>
    </source>
</evidence>
<feature type="compositionally biased region" description="Low complexity" evidence="1">
    <location>
        <begin position="178"/>
        <end position="195"/>
    </location>
</feature>
<name>A0AA35ZAQ8_LACSI</name>
<reference evidence="2" key="1">
    <citation type="submission" date="2023-04" db="EMBL/GenBank/DDBJ databases">
        <authorList>
            <person name="Vijverberg K."/>
            <person name="Xiong W."/>
            <person name="Schranz E."/>
        </authorList>
    </citation>
    <scope>NUCLEOTIDE SEQUENCE</scope>
</reference>
<dbReference type="EMBL" id="OX465082">
    <property type="protein sequence ID" value="CAI9289005.1"/>
    <property type="molecule type" value="Genomic_DNA"/>
</dbReference>
<sequence length="362" mass="39059">MHNPIKYLPNIVAALDTIPTITLRRGAKLLIYCICKSSFHFLKSSFLFLTLLKTHEFVEFRKNCVQSYNVFDFLREVVSKVPNYGHSDAVVGGTVGSGDDRTMVKRKKVVGETNESDEELKRNGTAKLKPSLFSIISGQTVSNGRGRGWGRGRGRGSAERDAPQTDIELESSTPLIQPTTTTATATSTATATTPTISDGGRDFDLNVGIDENMEKTSDGLDRGALPQLQPPPPPPESVLGGGGDGGSKAVEVKNKDYLGGSLIKTQLAKKLASPSMLVGEEFQPEAVVVNYFASGGCGETYRSNKDGFLLHWGNKYPLQYLIEANGLKYSIATGNWGKANAAGTRAARDVGALREPKDKLEK</sequence>
<protein>
    <submittedName>
        <fullName evidence="2">Uncharacterized protein</fullName>
    </submittedName>
</protein>
<keyword evidence="3" id="KW-1185">Reference proteome</keyword>
<proteinExistence type="predicted"/>
<dbReference type="AlphaFoldDB" id="A0AA35ZAQ8"/>
<evidence type="ECO:0000313" key="3">
    <source>
        <dbReference type="Proteomes" id="UP001177003"/>
    </source>
</evidence>
<gene>
    <name evidence="2" type="ORF">LSALG_LOCUS28270</name>
</gene>
<organism evidence="2 3">
    <name type="scientific">Lactuca saligna</name>
    <name type="common">Willowleaf lettuce</name>
    <dbReference type="NCBI Taxonomy" id="75948"/>
    <lineage>
        <taxon>Eukaryota</taxon>
        <taxon>Viridiplantae</taxon>
        <taxon>Streptophyta</taxon>
        <taxon>Embryophyta</taxon>
        <taxon>Tracheophyta</taxon>
        <taxon>Spermatophyta</taxon>
        <taxon>Magnoliopsida</taxon>
        <taxon>eudicotyledons</taxon>
        <taxon>Gunneridae</taxon>
        <taxon>Pentapetalae</taxon>
        <taxon>asterids</taxon>
        <taxon>campanulids</taxon>
        <taxon>Asterales</taxon>
        <taxon>Asteraceae</taxon>
        <taxon>Cichorioideae</taxon>
        <taxon>Cichorieae</taxon>
        <taxon>Lactucinae</taxon>
        <taxon>Lactuca</taxon>
    </lineage>
</organism>
<feature type="region of interest" description="Disordered" evidence="1">
    <location>
        <begin position="139"/>
        <end position="246"/>
    </location>
</feature>
<dbReference type="Proteomes" id="UP001177003">
    <property type="component" value="Chromosome 6"/>
</dbReference>
<accession>A0AA35ZAQ8</accession>
<feature type="compositionally biased region" description="Basic and acidic residues" evidence="1">
    <location>
        <begin position="212"/>
        <end position="221"/>
    </location>
</feature>